<dbReference type="GeneID" id="18931621"/>
<evidence type="ECO:0000313" key="2">
    <source>
        <dbReference type="EMBL" id="EGG11810.1"/>
    </source>
</evidence>
<sequence length="466" mass="50700">MNSPSTSHRPATSLRSFKSLVRSRTQTFAHREPFVPRSQIDALKTEKHAGDIHSEMKIETGKADLSRTTSTPIEIASDDAETLTLNQSDATSPTRSIFPSKSSSRPTLRQRRFSRSMQSLSREFKFDGGESSLSSGNLHKTFRKWQAPRDSYIEIDSDPDDCPEDFQVVVAVIATVTAKPVLTPLVTPKQSAHFQHSDFPELPTNISAISAANFPEFYTSTSTLPVVSSQDGAGSVETGKLDDGPMENISTSAELKSPKSPSDKSSFGSSADIGLNRSTGPSLSSSIGPSSDNSCGISLRGGPTPSTALAVKSPVKDPCLPLSIQPNGFSSPSYPKLIRTPIHATHIRSEIPRRGSEGVLPKLPTRPKRSGTLPSRNFTKDSPLAPATDTLACPWEVEESQELQPFIKTVDQTNTTDCNKSISSRHKYRPLKEKIGASSFFRKLAHKISSPNKYYNRSDSPAPIER</sequence>
<dbReference type="AlphaFoldDB" id="F4R7C3"/>
<keyword evidence="3" id="KW-1185">Reference proteome</keyword>
<dbReference type="VEuPathDB" id="FungiDB:MELLADRAFT_70739"/>
<feature type="compositionally biased region" description="Low complexity" evidence="1">
    <location>
        <begin position="258"/>
        <end position="270"/>
    </location>
</feature>
<dbReference type="OrthoDB" id="10441710at2759"/>
<dbReference type="InParanoid" id="F4R7C3"/>
<name>F4R7C3_MELLP</name>
<organism evidence="3">
    <name type="scientific">Melampsora larici-populina (strain 98AG31 / pathotype 3-4-7)</name>
    <name type="common">Poplar leaf rust fungus</name>
    <dbReference type="NCBI Taxonomy" id="747676"/>
    <lineage>
        <taxon>Eukaryota</taxon>
        <taxon>Fungi</taxon>
        <taxon>Dikarya</taxon>
        <taxon>Basidiomycota</taxon>
        <taxon>Pucciniomycotina</taxon>
        <taxon>Pucciniomycetes</taxon>
        <taxon>Pucciniales</taxon>
        <taxon>Melampsoraceae</taxon>
        <taxon>Melampsora</taxon>
    </lineage>
</organism>
<protein>
    <submittedName>
        <fullName evidence="2">Uncharacterized protein</fullName>
    </submittedName>
</protein>
<feature type="region of interest" description="Disordered" evidence="1">
    <location>
        <begin position="348"/>
        <end position="386"/>
    </location>
</feature>
<feature type="region of interest" description="Disordered" evidence="1">
    <location>
        <begin position="226"/>
        <end position="312"/>
    </location>
</feature>
<dbReference type="RefSeq" id="XP_007405445.1">
    <property type="nucleotide sequence ID" value="XM_007405383.1"/>
</dbReference>
<accession>F4R7C3</accession>
<feature type="region of interest" description="Disordered" evidence="1">
    <location>
        <begin position="86"/>
        <end position="116"/>
    </location>
</feature>
<dbReference type="Proteomes" id="UP000001072">
    <property type="component" value="Unassembled WGS sequence"/>
</dbReference>
<dbReference type="EMBL" id="GL883092">
    <property type="protein sequence ID" value="EGG11810.1"/>
    <property type="molecule type" value="Genomic_DNA"/>
</dbReference>
<dbReference type="HOGENOM" id="CLU_586701_0_0_1"/>
<feature type="compositionally biased region" description="Polar residues" evidence="1">
    <location>
        <begin position="86"/>
        <end position="107"/>
    </location>
</feature>
<feature type="compositionally biased region" description="Basic and acidic residues" evidence="1">
    <location>
        <begin position="47"/>
        <end position="65"/>
    </location>
</feature>
<evidence type="ECO:0000313" key="3">
    <source>
        <dbReference type="Proteomes" id="UP000001072"/>
    </source>
</evidence>
<feature type="compositionally biased region" description="Low complexity" evidence="1">
    <location>
        <begin position="278"/>
        <end position="294"/>
    </location>
</feature>
<dbReference type="KEGG" id="mlr:MELLADRAFT_70739"/>
<proteinExistence type="predicted"/>
<reference evidence="3" key="1">
    <citation type="journal article" date="2011" name="Proc. Natl. Acad. Sci. U.S.A.">
        <title>Obligate biotrophy features unraveled by the genomic analysis of rust fungi.</title>
        <authorList>
            <person name="Duplessis S."/>
            <person name="Cuomo C.A."/>
            <person name="Lin Y.-C."/>
            <person name="Aerts A."/>
            <person name="Tisserant E."/>
            <person name="Veneault-Fourrey C."/>
            <person name="Joly D.L."/>
            <person name="Hacquard S."/>
            <person name="Amselem J."/>
            <person name="Cantarel B.L."/>
            <person name="Chiu R."/>
            <person name="Coutinho P.M."/>
            <person name="Feau N."/>
            <person name="Field M."/>
            <person name="Frey P."/>
            <person name="Gelhaye E."/>
            <person name="Goldberg J."/>
            <person name="Grabherr M.G."/>
            <person name="Kodira C.D."/>
            <person name="Kohler A."/>
            <person name="Kuees U."/>
            <person name="Lindquist E.A."/>
            <person name="Lucas S.M."/>
            <person name="Mago R."/>
            <person name="Mauceli E."/>
            <person name="Morin E."/>
            <person name="Murat C."/>
            <person name="Pangilinan J.L."/>
            <person name="Park R."/>
            <person name="Pearson M."/>
            <person name="Quesneville H."/>
            <person name="Rouhier N."/>
            <person name="Sakthikumar S."/>
            <person name="Salamov A.A."/>
            <person name="Schmutz J."/>
            <person name="Selles B."/>
            <person name="Shapiro H."/>
            <person name="Tanguay P."/>
            <person name="Tuskan G.A."/>
            <person name="Henrissat B."/>
            <person name="Van de Peer Y."/>
            <person name="Rouze P."/>
            <person name="Ellis J.G."/>
            <person name="Dodds P.N."/>
            <person name="Schein J.E."/>
            <person name="Zhong S."/>
            <person name="Hamelin R.C."/>
            <person name="Grigoriev I.V."/>
            <person name="Szabo L.J."/>
            <person name="Martin F."/>
        </authorList>
    </citation>
    <scope>NUCLEOTIDE SEQUENCE [LARGE SCALE GENOMIC DNA]</scope>
    <source>
        <strain evidence="3">98AG31 / pathotype 3-4-7</strain>
    </source>
</reference>
<gene>
    <name evidence="2" type="ORF">MELLADRAFT_70739</name>
</gene>
<evidence type="ECO:0000256" key="1">
    <source>
        <dbReference type="SAM" id="MobiDB-lite"/>
    </source>
</evidence>
<feature type="region of interest" description="Disordered" evidence="1">
    <location>
        <begin position="47"/>
        <end position="68"/>
    </location>
</feature>